<comment type="caution">
    <text evidence="1">The sequence shown here is derived from an EMBL/GenBank/DDBJ whole genome shotgun (WGS) entry which is preliminary data.</text>
</comment>
<accession>A0A3L8Q3F7</accession>
<reference evidence="1 2" key="1">
    <citation type="submission" date="2018-09" db="EMBL/GenBank/DDBJ databases">
        <title>Phylogeny of the Shewanellaceae, and recommendation for two new genera, Pseudoshewanella and Parashewanella.</title>
        <authorList>
            <person name="Wang G."/>
        </authorList>
    </citation>
    <scope>NUCLEOTIDE SEQUENCE [LARGE SCALE GENOMIC DNA]</scope>
    <source>
        <strain evidence="1 2">C51</strain>
    </source>
</reference>
<keyword evidence="2" id="KW-1185">Reference proteome</keyword>
<protein>
    <submittedName>
        <fullName evidence="1">Uncharacterized protein</fullName>
    </submittedName>
</protein>
<organism evidence="1 2">
    <name type="scientific">Parashewanella curva</name>
    <dbReference type="NCBI Taxonomy" id="2338552"/>
    <lineage>
        <taxon>Bacteria</taxon>
        <taxon>Pseudomonadati</taxon>
        <taxon>Pseudomonadota</taxon>
        <taxon>Gammaproteobacteria</taxon>
        <taxon>Alteromonadales</taxon>
        <taxon>Shewanellaceae</taxon>
        <taxon>Parashewanella</taxon>
    </lineage>
</organism>
<dbReference type="Proteomes" id="UP000281474">
    <property type="component" value="Unassembled WGS sequence"/>
</dbReference>
<name>A0A3L8Q3F7_9GAMM</name>
<evidence type="ECO:0000313" key="2">
    <source>
        <dbReference type="Proteomes" id="UP000281474"/>
    </source>
</evidence>
<dbReference type="RefSeq" id="WP_121837022.1">
    <property type="nucleotide sequence ID" value="NZ_ML014753.1"/>
</dbReference>
<sequence>MSSQQYAALNTSPHHSWDNALDLCLKSDNPAHLGKINKREWRAFIDQHREELIVSFSDKVSRTYQLTLTPSEESIFCGMTGMQVSAYFTLKSEKPQKGLNSQPFKGPDPLAEKLSNSLTDAFVSDTNLRRDTIDKHHPALDKKVTLPTGRSYYSTAKKWAVRIGGTMGGILCCPCIVTVICCMARSELDE</sequence>
<evidence type="ECO:0000313" key="1">
    <source>
        <dbReference type="EMBL" id="RLV61623.1"/>
    </source>
</evidence>
<proteinExistence type="predicted"/>
<gene>
    <name evidence="1" type="ORF">D5018_00450</name>
</gene>
<dbReference type="EMBL" id="QZEI01000001">
    <property type="protein sequence ID" value="RLV61623.1"/>
    <property type="molecule type" value="Genomic_DNA"/>
</dbReference>
<dbReference type="AlphaFoldDB" id="A0A3L8Q3F7"/>